<dbReference type="Gene3D" id="3.30.70.100">
    <property type="match status" value="1"/>
</dbReference>
<reference evidence="8" key="3">
    <citation type="submission" date="2025-08" db="UniProtKB">
        <authorList>
            <consortium name="Ensembl"/>
        </authorList>
    </citation>
    <scope>IDENTIFICATION</scope>
</reference>
<reference evidence="8" key="2">
    <citation type="journal article" date="2008" name="Genome Biol.">
        <title>Improved genome assembly and evidence-based global gene model set for the chordate Ciona intestinalis: new insight into intron and operon populations.</title>
        <authorList>
            <person name="Satou Y."/>
            <person name="Mineta K."/>
            <person name="Ogasawara M."/>
            <person name="Sasakura Y."/>
            <person name="Shoguchi E."/>
            <person name="Ueno K."/>
            <person name="Yamada L."/>
            <person name="Matsumoto J."/>
            <person name="Wasserscheid J."/>
            <person name="Dewar K."/>
            <person name="Wiley G.B."/>
            <person name="Macmil S.L."/>
            <person name="Roe B.A."/>
            <person name="Zeller R.W."/>
            <person name="Hastings K.E."/>
            <person name="Lemaire P."/>
            <person name="Lindquist E."/>
            <person name="Endo T."/>
            <person name="Hotta K."/>
            <person name="Inaba K."/>
        </authorList>
    </citation>
    <scope>NUCLEOTIDE SEQUENCE [LARGE SCALE GENOMIC DNA]</scope>
    <source>
        <strain evidence="8">wild type</strain>
    </source>
</reference>
<dbReference type="GO" id="GO:0003998">
    <property type="term" value="F:acylphosphatase activity"/>
    <property type="evidence" value="ECO:0000318"/>
    <property type="project" value="GO_Central"/>
</dbReference>
<dbReference type="PANTHER" id="PTHR10029">
    <property type="entry name" value="ACYLPHOSPHATASE"/>
    <property type="match status" value="1"/>
</dbReference>
<name>F6SSS2_CIOIN</name>
<dbReference type="FunCoup" id="F6SSS2">
    <property type="interactions" value="8"/>
</dbReference>
<protein>
    <recommendedName>
        <fullName evidence="2 5">acylphosphatase</fullName>
        <ecNumber evidence="2 5">3.6.1.7</ecNumber>
    </recommendedName>
</protein>
<dbReference type="Proteomes" id="UP000008144">
    <property type="component" value="Chromosome 3"/>
</dbReference>
<dbReference type="PRINTS" id="PR00112">
    <property type="entry name" value="ACYLPHPHTASE"/>
</dbReference>
<dbReference type="Pfam" id="PF00708">
    <property type="entry name" value="Acylphosphatase"/>
    <property type="match status" value="1"/>
</dbReference>
<evidence type="ECO:0000256" key="2">
    <source>
        <dbReference type="ARBA" id="ARBA00012150"/>
    </source>
</evidence>
<comment type="similarity">
    <text evidence="1 6">Belongs to the acylphosphatase family.</text>
</comment>
<comment type="catalytic activity">
    <reaction evidence="4 5">
        <text>an acyl phosphate + H2O = a carboxylate + phosphate + H(+)</text>
        <dbReference type="Rhea" id="RHEA:14965"/>
        <dbReference type="ChEBI" id="CHEBI:15377"/>
        <dbReference type="ChEBI" id="CHEBI:15378"/>
        <dbReference type="ChEBI" id="CHEBI:29067"/>
        <dbReference type="ChEBI" id="CHEBI:43474"/>
        <dbReference type="ChEBI" id="CHEBI:59918"/>
        <dbReference type="EC" id="3.6.1.7"/>
    </reaction>
</comment>
<reference evidence="9" key="1">
    <citation type="journal article" date="2002" name="Science">
        <title>The draft genome of Ciona intestinalis: insights into chordate and vertebrate origins.</title>
        <authorList>
            <person name="Dehal P."/>
            <person name="Satou Y."/>
            <person name="Campbell R.K."/>
            <person name="Chapman J."/>
            <person name="Degnan B."/>
            <person name="De Tomaso A."/>
            <person name="Davidson B."/>
            <person name="Di Gregorio A."/>
            <person name="Gelpke M."/>
            <person name="Goodstein D.M."/>
            <person name="Harafuji N."/>
            <person name="Hastings K.E."/>
            <person name="Ho I."/>
            <person name="Hotta K."/>
            <person name="Huang W."/>
            <person name="Kawashima T."/>
            <person name="Lemaire P."/>
            <person name="Martinez D."/>
            <person name="Meinertzhagen I.A."/>
            <person name="Necula S."/>
            <person name="Nonaka M."/>
            <person name="Putnam N."/>
            <person name="Rash S."/>
            <person name="Saiga H."/>
            <person name="Satake M."/>
            <person name="Terry A."/>
            <person name="Yamada L."/>
            <person name="Wang H.G."/>
            <person name="Awazu S."/>
            <person name="Azumi K."/>
            <person name="Boore J."/>
            <person name="Branno M."/>
            <person name="Chin-Bow S."/>
            <person name="DeSantis R."/>
            <person name="Doyle S."/>
            <person name="Francino P."/>
            <person name="Keys D.N."/>
            <person name="Haga S."/>
            <person name="Hayashi H."/>
            <person name="Hino K."/>
            <person name="Imai K.S."/>
            <person name="Inaba K."/>
            <person name="Kano S."/>
            <person name="Kobayashi K."/>
            <person name="Kobayashi M."/>
            <person name="Lee B.I."/>
            <person name="Makabe K.W."/>
            <person name="Manohar C."/>
            <person name="Matassi G."/>
            <person name="Medina M."/>
            <person name="Mochizuki Y."/>
            <person name="Mount S."/>
            <person name="Morishita T."/>
            <person name="Miura S."/>
            <person name="Nakayama A."/>
            <person name="Nishizaka S."/>
            <person name="Nomoto H."/>
            <person name="Ohta F."/>
            <person name="Oishi K."/>
            <person name="Rigoutsos I."/>
            <person name="Sano M."/>
            <person name="Sasaki A."/>
            <person name="Sasakura Y."/>
            <person name="Shoguchi E."/>
            <person name="Shin-i T."/>
            <person name="Spagnuolo A."/>
            <person name="Stainier D."/>
            <person name="Suzuki M.M."/>
            <person name="Tassy O."/>
            <person name="Takatori N."/>
            <person name="Tokuoka M."/>
            <person name="Yagi K."/>
            <person name="Yoshizaki F."/>
            <person name="Wada S."/>
            <person name="Zhang C."/>
            <person name="Hyatt P.D."/>
            <person name="Larimer F."/>
            <person name="Detter C."/>
            <person name="Doggett N."/>
            <person name="Glavina T."/>
            <person name="Hawkins T."/>
            <person name="Richardson P."/>
            <person name="Lucas S."/>
            <person name="Kohara Y."/>
            <person name="Levine M."/>
            <person name="Satoh N."/>
            <person name="Rokhsar D.S."/>
        </authorList>
    </citation>
    <scope>NUCLEOTIDE SEQUENCE [LARGE SCALE GENOMIC DNA]</scope>
</reference>
<accession>F6SSS2</accession>
<dbReference type="EC" id="3.6.1.7" evidence="2 5"/>
<dbReference type="InterPro" id="IPR020456">
    <property type="entry name" value="Acylphosphatase"/>
</dbReference>
<evidence type="ECO:0000256" key="4">
    <source>
        <dbReference type="ARBA" id="ARBA00047645"/>
    </source>
</evidence>
<dbReference type="FunFam" id="3.30.70.100:FF:000011">
    <property type="entry name" value="Acylphosphatase"/>
    <property type="match status" value="1"/>
</dbReference>
<keyword evidence="3 5" id="KW-0378">Hydrolase</keyword>
<reference evidence="8" key="4">
    <citation type="submission" date="2025-09" db="UniProtKB">
        <authorList>
            <consortium name="Ensembl"/>
        </authorList>
    </citation>
    <scope>IDENTIFICATION</scope>
</reference>
<dbReference type="GeneID" id="100181599"/>
<dbReference type="Ensembl" id="ENSCINT00000004434.3">
    <property type="protein sequence ID" value="ENSCINP00000004434.3"/>
    <property type="gene ID" value="ENSCING00000002167.3"/>
</dbReference>
<dbReference type="InterPro" id="IPR036046">
    <property type="entry name" value="Acylphosphatase-like_dom_sf"/>
</dbReference>
<feature type="domain" description="Acylphosphatase-like" evidence="7">
    <location>
        <begin position="6"/>
        <end position="96"/>
    </location>
</feature>
<evidence type="ECO:0000256" key="1">
    <source>
        <dbReference type="ARBA" id="ARBA00005614"/>
    </source>
</evidence>
<evidence type="ECO:0000256" key="6">
    <source>
        <dbReference type="RuleBase" id="RU004168"/>
    </source>
</evidence>
<dbReference type="GeneTree" id="ENSGT00940000166472"/>
<dbReference type="PROSITE" id="PS51160">
    <property type="entry name" value="ACYLPHOSPHATASE_3"/>
    <property type="match status" value="1"/>
</dbReference>
<dbReference type="RefSeq" id="XP_002121582.2">
    <property type="nucleotide sequence ID" value="XM_002121546.5"/>
</dbReference>
<dbReference type="HOGENOM" id="CLU_141932_0_1_1"/>
<dbReference type="STRING" id="7719.ENSCINP00000004434"/>
<evidence type="ECO:0000259" key="7">
    <source>
        <dbReference type="PROSITE" id="PS51160"/>
    </source>
</evidence>
<proteinExistence type="inferred from homology"/>
<organism evidence="8 9">
    <name type="scientific">Ciona intestinalis</name>
    <name type="common">Transparent sea squirt</name>
    <name type="synonym">Ascidia intestinalis</name>
    <dbReference type="NCBI Taxonomy" id="7719"/>
    <lineage>
        <taxon>Eukaryota</taxon>
        <taxon>Metazoa</taxon>
        <taxon>Chordata</taxon>
        <taxon>Tunicata</taxon>
        <taxon>Ascidiacea</taxon>
        <taxon>Phlebobranchia</taxon>
        <taxon>Cionidae</taxon>
        <taxon>Ciona</taxon>
    </lineage>
</organism>
<feature type="active site" evidence="5">
    <location>
        <position position="39"/>
    </location>
</feature>
<dbReference type="InParanoid" id="F6SSS2"/>
<feature type="active site" evidence="5">
    <location>
        <position position="21"/>
    </location>
</feature>
<dbReference type="AlphaFoldDB" id="F6SSS2"/>
<dbReference type="PANTHER" id="PTHR10029:SF3">
    <property type="entry name" value="ACYLPHOSPHATASE-RELATED"/>
    <property type="match status" value="1"/>
</dbReference>
<keyword evidence="9" id="KW-1185">Reference proteome</keyword>
<evidence type="ECO:0000313" key="9">
    <source>
        <dbReference type="Proteomes" id="UP000008144"/>
    </source>
</evidence>
<dbReference type="SUPFAM" id="SSF54975">
    <property type="entry name" value="Acylphosphatase/BLUF domain-like"/>
    <property type="match status" value="1"/>
</dbReference>
<evidence type="ECO:0000256" key="5">
    <source>
        <dbReference type="PROSITE-ProRule" id="PRU00520"/>
    </source>
</evidence>
<dbReference type="OMA" id="PLNEMKH"/>
<evidence type="ECO:0000256" key="3">
    <source>
        <dbReference type="ARBA" id="ARBA00022801"/>
    </source>
</evidence>
<accession>A0A1W2W6H3</accession>
<evidence type="ECO:0000313" key="8">
    <source>
        <dbReference type="Ensembl" id="ENSCINP00000004434.3"/>
    </source>
</evidence>
<dbReference type="KEGG" id="cin:100181599"/>
<dbReference type="InterPro" id="IPR017968">
    <property type="entry name" value="Acylphosphatase_CS"/>
</dbReference>
<sequence>MGSIKKLNFEVCGKVQGVFFRKHTKKTCDKHGVAGWVLNTKGGTVQGFLEGSQQSVSKVKNWLKSVGSPKSRIDKCTFYNECTVDTKSLTQFSIITEKTEVERRTFKT</sequence>
<dbReference type="PROSITE" id="PS00150">
    <property type="entry name" value="ACYLPHOSPHATASE_1"/>
    <property type="match status" value="1"/>
</dbReference>
<gene>
    <name evidence="8" type="primary">LOC100181599</name>
</gene>
<dbReference type="InterPro" id="IPR001792">
    <property type="entry name" value="Acylphosphatase-like_dom"/>
</dbReference>
<dbReference type="EMBL" id="EAAA01001619">
    <property type="status" value="NOT_ANNOTATED_CDS"/>
    <property type="molecule type" value="Genomic_DNA"/>
</dbReference>
<dbReference type="OrthoDB" id="7961613at2759"/>